<accession>A0A4V3CVK1</accession>
<dbReference type="RefSeq" id="WP_133608728.1">
    <property type="nucleotide sequence ID" value="NZ_SNXW01000005.1"/>
</dbReference>
<evidence type="ECO:0000313" key="2">
    <source>
        <dbReference type="EMBL" id="TDP82828.1"/>
    </source>
</evidence>
<feature type="compositionally biased region" description="Polar residues" evidence="1">
    <location>
        <begin position="12"/>
        <end position="22"/>
    </location>
</feature>
<evidence type="ECO:0000313" key="3">
    <source>
        <dbReference type="Proteomes" id="UP000294593"/>
    </source>
</evidence>
<dbReference type="EMBL" id="SNXW01000005">
    <property type="protein sequence ID" value="TDP82828.1"/>
    <property type="molecule type" value="Genomic_DNA"/>
</dbReference>
<evidence type="ECO:0000256" key="1">
    <source>
        <dbReference type="SAM" id="MobiDB-lite"/>
    </source>
</evidence>
<keyword evidence="3" id="KW-1185">Reference proteome</keyword>
<comment type="caution">
    <text evidence="2">The sequence shown here is derived from an EMBL/GenBank/DDBJ whole genome shotgun (WGS) entry which is preliminary data.</text>
</comment>
<feature type="region of interest" description="Disordered" evidence="1">
    <location>
        <begin position="1"/>
        <end position="22"/>
    </location>
</feature>
<gene>
    <name evidence="2" type="ORF">EV672_10515</name>
</gene>
<dbReference type="OrthoDB" id="7796826at2"/>
<sequence length="821" mass="88971">MNTPVATERSTHLGQGTANTTAGSQVQVQVKAEPMTYLRLDTGEVYAIPAPDVPALHNEFDRWNRLMHAQLLANEVLALADERLLLIATAKGQNPASISKDIEDDARAAQGLAVQWREQATEAVRKEMQALDKLGGSGKQLVEMVPLMDKAGDKPYTVTPDKANGEWKRKGLDLSQKWHVKGALGIKQKFEQEARYQGLGPLRYVNSATLEKKGWPKFKDAKSMKWAEVYKQDPTGKRKIDRTRLKQYLGEQVMAAKVSSKDFVKLEVSNVGTLGPEALEKWNANMRASGEGKVVWGNTELGDVNFSAEAAAMRYYAGGSLSGELAPLQGNVNIKAEGGLEVAFAEGKVAGNLYLPSKEGLMLYWLDLEQAVAMAKGQAVDTGKYDLGAVRLACAAELKGVIGVSLAGEVSIGVAMKDIDTQDVDGKTKSGKLPHIQGTNKKVKRKSAANISGQGNDWKNTAGAAASVNFFAGAKGGLGLSGAIEWRNPHSAEKKFEPFASIAPELQGMAGLAGEAKLAVEYVDGIFRITAHAGLCFGLGAEGTVTLAVGAKQLASFMYWFYYNLLNLGFRNVAIIRKSGFDAAKYLGYLVVAEGRELAEYFGKELAGDAAETLEKAIVRLEVKYRKEAETLQLAKRILANCSALRHTPPESKGMLIYMLTRFGAVSWALDGGGLGSNYLPTQRQAVLAVLHQTQTKRDIENVIQHIHPTGDKVAFDQRLGDLKRFFAAEGPSGLDFPGTRTQHQDGFQGLMRQRGHADFVALNGDFGAWYDQTHAALMDEAPRGYPAMDNSDFAYALARDGRGDHPLFASSGNGFYNSVV</sequence>
<dbReference type="Proteomes" id="UP000294593">
    <property type="component" value="Unassembled WGS sequence"/>
</dbReference>
<name>A0A4V3CVK1_9BURK</name>
<dbReference type="AlphaFoldDB" id="A0A4V3CVK1"/>
<protein>
    <submittedName>
        <fullName evidence="2">Uncharacterized protein</fullName>
    </submittedName>
</protein>
<proteinExistence type="predicted"/>
<reference evidence="2 3" key="1">
    <citation type="submission" date="2019-03" db="EMBL/GenBank/DDBJ databases">
        <title>Genomic Encyclopedia of Type Strains, Phase IV (KMG-IV): sequencing the most valuable type-strain genomes for metagenomic binning, comparative biology and taxonomic classification.</title>
        <authorList>
            <person name="Goeker M."/>
        </authorList>
    </citation>
    <scope>NUCLEOTIDE SEQUENCE [LARGE SCALE GENOMIC DNA]</scope>
    <source>
        <strain evidence="2 3">DSM 11901</strain>
    </source>
</reference>
<organism evidence="2 3">
    <name type="scientific">Aquabacterium commune</name>
    <dbReference type="NCBI Taxonomy" id="70586"/>
    <lineage>
        <taxon>Bacteria</taxon>
        <taxon>Pseudomonadati</taxon>
        <taxon>Pseudomonadota</taxon>
        <taxon>Betaproteobacteria</taxon>
        <taxon>Burkholderiales</taxon>
        <taxon>Aquabacterium</taxon>
    </lineage>
</organism>